<dbReference type="SUPFAM" id="SSF52096">
    <property type="entry name" value="ClpP/crotonase"/>
    <property type="match status" value="1"/>
</dbReference>
<protein>
    <submittedName>
        <fullName evidence="4">Enoyl-CoA hydratase</fullName>
        <ecNumber evidence="4">4.2.1.17</ecNumber>
    </submittedName>
</protein>
<dbReference type="RefSeq" id="WP_138358697.1">
    <property type="nucleotide sequence ID" value="NZ_VCHQ01000003.1"/>
</dbReference>
<dbReference type="InterPro" id="IPR014748">
    <property type="entry name" value="Enoyl-CoA_hydra_C"/>
</dbReference>
<dbReference type="PROSITE" id="PS00166">
    <property type="entry name" value="ENOYL_COA_HYDRATASE"/>
    <property type="match status" value="1"/>
</dbReference>
<dbReference type="InterPro" id="IPR029045">
    <property type="entry name" value="ClpP/crotonase-like_dom_sf"/>
</dbReference>
<keyword evidence="5" id="KW-1185">Reference proteome</keyword>
<evidence type="ECO:0000313" key="4">
    <source>
        <dbReference type="EMBL" id="TLV22928.1"/>
    </source>
</evidence>
<sequence length="255" mass="26899">MSEILCRYEEAVAIVTLNRAEKYNALTAGMLDALLSTLKTLDQQPEVRAIVLSGAPRAFSAGADIGTLAAASATTLWRSGFSEKWDQIACIEKPLIAAVSGYVLGGGLELALLCDIIIADDTAKFALPESQIGIIPGAGGTQRLVRAVGKSLAMEMLLTGRRISAEEAHQAGLISQRVNAGESEIHALTVAKQIARAAPLAVQMIKKAVNASYEMPLSAGVAYERALSALIADSDDRAIGMTAFKNKQTPQFTGR</sequence>
<evidence type="ECO:0000256" key="2">
    <source>
        <dbReference type="ARBA" id="ARBA00023239"/>
    </source>
</evidence>
<dbReference type="Gene3D" id="3.90.226.10">
    <property type="entry name" value="2-enoyl-CoA Hydratase, Chain A, domain 1"/>
    <property type="match status" value="1"/>
</dbReference>
<dbReference type="CDD" id="cd06558">
    <property type="entry name" value="crotonase-like"/>
    <property type="match status" value="1"/>
</dbReference>
<dbReference type="Gene3D" id="1.10.12.10">
    <property type="entry name" value="Lyase 2-enoyl-coa Hydratase, Chain A, domain 2"/>
    <property type="match status" value="1"/>
</dbReference>
<dbReference type="InterPro" id="IPR001753">
    <property type="entry name" value="Enoyl-CoA_hydra/iso"/>
</dbReference>
<organism evidence="4 5">
    <name type="scientific">Klebsiella indica</name>
    <dbReference type="NCBI Taxonomy" id="2582917"/>
    <lineage>
        <taxon>Bacteria</taxon>
        <taxon>Pseudomonadati</taxon>
        <taxon>Pseudomonadota</taxon>
        <taxon>Gammaproteobacteria</taxon>
        <taxon>Enterobacterales</taxon>
        <taxon>Enterobacteriaceae</taxon>
        <taxon>Klebsiella/Raoultella group</taxon>
        <taxon>Klebsiella</taxon>
    </lineage>
</organism>
<dbReference type="FunFam" id="3.90.226.10:FF:000009">
    <property type="entry name" value="Carnitinyl-CoA dehydratase"/>
    <property type="match status" value="1"/>
</dbReference>
<dbReference type="EMBL" id="VCHQ01000003">
    <property type="protein sequence ID" value="TLV22928.1"/>
    <property type="molecule type" value="Genomic_DNA"/>
</dbReference>
<dbReference type="InterPro" id="IPR018376">
    <property type="entry name" value="Enoyl-CoA_hyd/isom_CS"/>
</dbReference>
<keyword evidence="2 4" id="KW-0456">Lyase</keyword>
<dbReference type="FunFam" id="1.10.12.10:FF:000001">
    <property type="entry name" value="Probable enoyl-CoA hydratase, mitochondrial"/>
    <property type="match status" value="1"/>
</dbReference>
<dbReference type="AlphaFoldDB" id="A0A5R9LQQ5"/>
<evidence type="ECO:0000313" key="5">
    <source>
        <dbReference type="Proteomes" id="UP000307430"/>
    </source>
</evidence>
<comment type="caution">
    <text evidence="4">The sequence shown here is derived from an EMBL/GenBank/DDBJ whole genome shotgun (WGS) entry which is preliminary data.</text>
</comment>
<comment type="similarity">
    <text evidence="1 3">Belongs to the enoyl-CoA hydratase/isomerase family.</text>
</comment>
<dbReference type="PANTHER" id="PTHR11941">
    <property type="entry name" value="ENOYL-COA HYDRATASE-RELATED"/>
    <property type="match status" value="1"/>
</dbReference>
<dbReference type="Pfam" id="PF00378">
    <property type="entry name" value="ECH_1"/>
    <property type="match status" value="1"/>
</dbReference>
<dbReference type="EC" id="4.2.1.17" evidence="4"/>
<accession>A0A5R9LQQ5</accession>
<dbReference type="GO" id="GO:0004300">
    <property type="term" value="F:enoyl-CoA hydratase activity"/>
    <property type="evidence" value="ECO:0007669"/>
    <property type="project" value="UniProtKB-EC"/>
</dbReference>
<dbReference type="PANTHER" id="PTHR11941:SF54">
    <property type="entry name" value="ENOYL-COA HYDRATASE, MITOCHONDRIAL"/>
    <property type="match status" value="1"/>
</dbReference>
<gene>
    <name evidence="4" type="ORF">FE839_02200</name>
</gene>
<proteinExistence type="inferred from homology"/>
<reference evidence="4 5" key="1">
    <citation type="submission" date="2019-05" db="EMBL/GenBank/DDBJ databases">
        <title>Genome sequence of Klebsiella sp strain TOUT106.</title>
        <authorList>
            <person name="Rahi P."/>
            <person name="Chaudhari D."/>
        </authorList>
    </citation>
    <scope>NUCLEOTIDE SEQUENCE [LARGE SCALE GENOMIC DNA]</scope>
    <source>
        <strain evidence="4 5">TOUT106</strain>
    </source>
</reference>
<dbReference type="GO" id="GO:0006635">
    <property type="term" value="P:fatty acid beta-oxidation"/>
    <property type="evidence" value="ECO:0007669"/>
    <property type="project" value="TreeGrafter"/>
</dbReference>
<name>A0A5R9LQQ5_9ENTR</name>
<evidence type="ECO:0000256" key="1">
    <source>
        <dbReference type="ARBA" id="ARBA00005254"/>
    </source>
</evidence>
<dbReference type="Proteomes" id="UP000307430">
    <property type="component" value="Unassembled WGS sequence"/>
</dbReference>
<evidence type="ECO:0000256" key="3">
    <source>
        <dbReference type="RuleBase" id="RU003707"/>
    </source>
</evidence>